<feature type="domain" description="DUF6431" evidence="1">
    <location>
        <begin position="21"/>
        <end position="88"/>
    </location>
</feature>
<dbReference type="Pfam" id="PF20020">
    <property type="entry name" value="DUF6431"/>
    <property type="match status" value="1"/>
</dbReference>
<organism evidence="2 3">
    <name type="scientific">Enemella dayhoffiae</name>
    <dbReference type="NCBI Taxonomy" id="2016507"/>
    <lineage>
        <taxon>Bacteria</taxon>
        <taxon>Bacillati</taxon>
        <taxon>Actinomycetota</taxon>
        <taxon>Actinomycetes</taxon>
        <taxon>Propionibacteriales</taxon>
        <taxon>Propionibacteriaceae</taxon>
        <taxon>Enemella</taxon>
    </lineage>
</organism>
<name>A0A255H2N8_9ACTN</name>
<evidence type="ECO:0000313" key="3">
    <source>
        <dbReference type="Proteomes" id="UP000216311"/>
    </source>
</evidence>
<dbReference type="InterPro" id="IPR045536">
    <property type="entry name" value="DUF6431"/>
</dbReference>
<dbReference type="AlphaFoldDB" id="A0A255H2N8"/>
<proteinExistence type="predicted"/>
<gene>
    <name evidence="2" type="ORF">CGZ93_11900</name>
</gene>
<dbReference type="Proteomes" id="UP000216311">
    <property type="component" value="Unassembled WGS sequence"/>
</dbReference>
<reference evidence="2 3" key="1">
    <citation type="submission" date="2017-07" db="EMBL/GenBank/DDBJ databases">
        <title>Draft whole genome sequences of clinical Proprionibacteriaceae strains.</title>
        <authorList>
            <person name="Bernier A.-M."/>
            <person name="Bernard K."/>
            <person name="Domingo M.-C."/>
        </authorList>
    </citation>
    <scope>NUCLEOTIDE SEQUENCE [LARGE SCALE GENOMIC DNA]</scope>
    <source>
        <strain evidence="2 3">NML 130396</strain>
    </source>
</reference>
<dbReference type="EMBL" id="NMVQ01000023">
    <property type="protein sequence ID" value="OYO20914.1"/>
    <property type="molecule type" value="Genomic_DNA"/>
</dbReference>
<comment type="caution">
    <text evidence="2">The sequence shown here is derived from an EMBL/GenBank/DDBJ whole genome shotgun (WGS) entry which is preliminary data.</text>
</comment>
<keyword evidence="3" id="KW-1185">Reference proteome</keyword>
<evidence type="ECO:0000259" key="1">
    <source>
        <dbReference type="Pfam" id="PF20020"/>
    </source>
</evidence>
<accession>A0A255H2N8</accession>
<evidence type="ECO:0000313" key="2">
    <source>
        <dbReference type="EMBL" id="OYO20914.1"/>
    </source>
</evidence>
<sequence>MIAVRSVEHGEQVLSERRLPCPDCDRPLRAYGHGRVRTVRGPGESSLTVTPRRARCPGCGRTHVLLPAALQPRRADTSEVIGIALAARARGSGARRIAAALGRPVSTVKAWLRGADAGHADRLHQQGMAAAAVIDAQLMPASQPTRLGDALNLLAGAALALRARLGLSDPPWTLIAFLAGGRLLPVLRT</sequence>
<dbReference type="OrthoDB" id="3694837at2"/>
<protein>
    <submittedName>
        <fullName evidence="2">RNA polymerase subunit sigma-70</fullName>
    </submittedName>
</protein>
<dbReference type="RefSeq" id="WP_094364338.1">
    <property type="nucleotide sequence ID" value="NZ_NMVQ01000023.1"/>
</dbReference>